<dbReference type="GO" id="GO:0005524">
    <property type="term" value="F:ATP binding"/>
    <property type="evidence" value="ECO:0007669"/>
    <property type="project" value="UniProtKB-KW"/>
</dbReference>
<keyword evidence="5" id="KW-0158">Chromosome</keyword>
<feature type="domain" description="DNA helicase B winged helix" evidence="17">
    <location>
        <begin position="187"/>
        <end position="295"/>
    </location>
</feature>
<evidence type="ECO:0000256" key="9">
    <source>
        <dbReference type="ARBA" id="ARBA00022801"/>
    </source>
</evidence>
<keyword evidence="7" id="KW-0597">Phosphoprotein</keyword>
<dbReference type="CDD" id="cd18809">
    <property type="entry name" value="SF1_C_RecD"/>
    <property type="match status" value="1"/>
</dbReference>
<dbReference type="EC" id="3.6.4.12" evidence="4"/>
<dbReference type="GO" id="GO:0005634">
    <property type="term" value="C:nucleus"/>
    <property type="evidence" value="ECO:0007669"/>
    <property type="project" value="UniProtKB-SubCell"/>
</dbReference>
<evidence type="ECO:0000256" key="8">
    <source>
        <dbReference type="ARBA" id="ARBA00022741"/>
    </source>
</evidence>
<keyword evidence="8" id="KW-0547">Nucleotide-binding</keyword>
<evidence type="ECO:0000313" key="19">
    <source>
        <dbReference type="Proteomes" id="UP000054064"/>
    </source>
</evidence>
<dbReference type="GO" id="GO:0006974">
    <property type="term" value="P:DNA damage response"/>
    <property type="evidence" value="ECO:0007669"/>
    <property type="project" value="UniProtKB-ARBA"/>
</dbReference>
<keyword evidence="11" id="KW-0067">ATP-binding</keyword>
<evidence type="ECO:0000256" key="16">
    <source>
        <dbReference type="ARBA" id="ARBA00072281"/>
    </source>
</evidence>
<dbReference type="GO" id="GO:0016787">
    <property type="term" value="F:hydrolase activity"/>
    <property type="evidence" value="ECO:0007669"/>
    <property type="project" value="UniProtKB-KW"/>
</dbReference>
<dbReference type="PANTHER" id="PTHR43788:SF6">
    <property type="entry name" value="DNA HELICASE B"/>
    <property type="match status" value="1"/>
</dbReference>
<organism evidence="18 19">
    <name type="scientific">Buceros rhinoceros silvestris</name>
    <dbReference type="NCBI Taxonomy" id="175836"/>
    <lineage>
        <taxon>Eukaryota</taxon>
        <taxon>Metazoa</taxon>
        <taxon>Chordata</taxon>
        <taxon>Craniata</taxon>
        <taxon>Vertebrata</taxon>
        <taxon>Euteleostomi</taxon>
        <taxon>Archelosauria</taxon>
        <taxon>Archosauria</taxon>
        <taxon>Dinosauria</taxon>
        <taxon>Saurischia</taxon>
        <taxon>Theropoda</taxon>
        <taxon>Coelurosauria</taxon>
        <taxon>Aves</taxon>
        <taxon>Neognathae</taxon>
        <taxon>Neoaves</taxon>
        <taxon>Telluraves</taxon>
        <taxon>Coraciimorphae</taxon>
        <taxon>Bucerotiformes</taxon>
        <taxon>Bucerotidae</taxon>
        <taxon>Buceros</taxon>
    </lineage>
</organism>
<dbReference type="Gene3D" id="3.40.50.300">
    <property type="entry name" value="P-loop containing nucleotide triphosphate hydrolases"/>
    <property type="match status" value="2"/>
</dbReference>
<sequence length="885" mass="101585">AVVIQEENSKKEYEVVGRFPLVDPWWRVNVKAKKMGSKYFVQGYPSYFLRTDIEENNRQVFSLFLKECDVPEVFKEKFFTWLPKESLLSFRNLEEKLNQFQVSHLQTGQKQTDTKAYDIFYYVSKSFAGKAVLAALTFPMILEFLPILLPRHFCSLLNMVHGQRKTEENNGMDGEELHFQDWVLTKLDELLKNEPWKLGFSRKITYRELNLSYCEATWAAFCQCEHLLWKIPDLQKNALILYDQLKKQEMGHTYEDQDELARLVSKAMSIEHVWESLEFLKDQNIVIREKKLVFLPHLYKSEKDIAMCVSDLLSACSWQLDVDVRKVLNISETSREIADNKINVAQAQEMEHLKENGSDNCNCENHFLEKELGFASGTQSKAEVDLDQVTALEKICSNPVTIISGKGGCGKSTIVSCLFRHLKQMEKEVEAASKDFEEDLDASEEWSTFDHHSETENMYTKKLLNVLFTAPTGRAASLLHEKTKLPAYTLHQIIYSFKSWRQNEQVQPWKFSTVTVLIVDEGSLVSVHILSLVLKLLCKHAQLAKLIILGDTRQLPSIDPGNMLADIFEGLKSRGFSVELRTNHRAESQLIVDNASRISHRKFPEFDEVLKVSDWSEEMAVPSLEKKFILIALPAGGGCDTLPFMSSKTDLQNAIKTLLKKGPGLQDAKQSQFIAFRRQDCDLINELCCQHYSNHVTRDHKNRLLFQIDDKISCMRNTYLRDLLPDRGIGEDPNGHGCKNGETTLTADPAEKDKRLCNGDIFFITQVSPCCKNLQKNPSGLLTISSTCGSTFTVKYKALKKLCHIRHAWARTIHTFQGSEENTVVYVVGNPGRQHWQHVYTAVTRGRCRVYIIAEELHLRRAVTNKNMPRKTRLQRFLREAIAET</sequence>
<dbReference type="GO" id="GO:1903775">
    <property type="term" value="P:regulation of DNA double-strand break processing"/>
    <property type="evidence" value="ECO:0007669"/>
    <property type="project" value="UniProtKB-ARBA"/>
</dbReference>
<feature type="non-terminal residue" evidence="18">
    <location>
        <position position="885"/>
    </location>
</feature>
<keyword evidence="19" id="KW-1185">Reference proteome</keyword>
<feature type="non-terminal residue" evidence="18">
    <location>
        <position position="1"/>
    </location>
</feature>
<dbReference type="GO" id="GO:0005694">
    <property type="term" value="C:chromosome"/>
    <property type="evidence" value="ECO:0007669"/>
    <property type="project" value="UniProtKB-SubCell"/>
</dbReference>
<evidence type="ECO:0000256" key="3">
    <source>
        <dbReference type="ARBA" id="ARBA00004496"/>
    </source>
</evidence>
<evidence type="ECO:0000256" key="13">
    <source>
        <dbReference type="ARBA" id="ARBA00047995"/>
    </source>
</evidence>
<dbReference type="SUPFAM" id="SSF52540">
    <property type="entry name" value="P-loop containing nucleoside triphosphate hydrolases"/>
    <property type="match status" value="2"/>
</dbReference>
<evidence type="ECO:0000256" key="7">
    <source>
        <dbReference type="ARBA" id="ARBA00022553"/>
    </source>
</evidence>
<evidence type="ECO:0000256" key="11">
    <source>
        <dbReference type="ARBA" id="ARBA00022840"/>
    </source>
</evidence>
<dbReference type="InterPro" id="IPR058839">
    <property type="entry name" value="WHD_HELB"/>
</dbReference>
<evidence type="ECO:0000256" key="12">
    <source>
        <dbReference type="ARBA" id="ARBA00023242"/>
    </source>
</evidence>
<evidence type="ECO:0000256" key="1">
    <source>
        <dbReference type="ARBA" id="ARBA00004123"/>
    </source>
</evidence>
<dbReference type="FunFam" id="3.40.50.300:FF:001523">
    <property type="entry name" value="Helicase (DNA) B"/>
    <property type="match status" value="1"/>
</dbReference>
<comment type="subcellular location">
    <subcellularLocation>
        <location evidence="2">Chromosome</location>
    </subcellularLocation>
    <subcellularLocation>
        <location evidence="3">Cytoplasm</location>
    </subcellularLocation>
    <subcellularLocation>
        <location evidence="1">Nucleus</location>
    </subcellularLocation>
</comment>
<keyword evidence="10 18" id="KW-0347">Helicase</keyword>
<keyword evidence="9" id="KW-0378">Hydrolase</keyword>
<comment type="function">
    <text evidence="14">5'-3' DNA helicase involved in DNA damage response by acting as an inhibitor of DNA end resection. Recruitment to single-stranded DNA (ssDNA) following DNA damage leads to inhibit the nucleases catalyzing resection, such as EXO1, BLM and DNA2, possibly via the 5'-3' ssDNA translocase activity of HELB. As cells approach S phase, DNA end resection is promoted by the nuclear export of HELB following phosphorylation. Acts independently of TP53BP1. Unwinds duplex DNA with 5'-3' polarity. Has single-strand DNA-dependent ATPase and DNA helicase activities. Prefers ATP and dATP as substrates. During S phase, may facilitate cellular recovery from replication stress.</text>
</comment>
<keyword evidence="12" id="KW-0539">Nucleus</keyword>
<name>A0A091GKN2_BUCRH</name>
<reference evidence="18 19" key="1">
    <citation type="submission" date="2014-04" db="EMBL/GenBank/DDBJ databases">
        <title>Genome evolution of avian class.</title>
        <authorList>
            <person name="Zhang G."/>
            <person name="Li C."/>
        </authorList>
    </citation>
    <scope>NUCLEOTIDE SEQUENCE [LARGE SCALE GENOMIC DNA]</scope>
    <source>
        <strain evidence="18">BGI_N320</strain>
    </source>
</reference>
<dbReference type="Proteomes" id="UP000054064">
    <property type="component" value="Unassembled WGS sequence"/>
</dbReference>
<dbReference type="GO" id="GO:0017116">
    <property type="term" value="F:single-stranded DNA helicase activity"/>
    <property type="evidence" value="ECO:0007669"/>
    <property type="project" value="TreeGrafter"/>
</dbReference>
<dbReference type="EMBL" id="KL503944">
    <property type="protein sequence ID" value="KFO84161.1"/>
    <property type="molecule type" value="Genomic_DNA"/>
</dbReference>
<evidence type="ECO:0000256" key="15">
    <source>
        <dbReference type="ARBA" id="ARBA00061441"/>
    </source>
</evidence>
<evidence type="ECO:0000256" key="14">
    <source>
        <dbReference type="ARBA" id="ARBA00055511"/>
    </source>
</evidence>
<evidence type="ECO:0000256" key="2">
    <source>
        <dbReference type="ARBA" id="ARBA00004286"/>
    </source>
</evidence>
<dbReference type="CDD" id="cd17933">
    <property type="entry name" value="DEXSc_RecD-like"/>
    <property type="match status" value="1"/>
</dbReference>
<evidence type="ECO:0000256" key="4">
    <source>
        <dbReference type="ARBA" id="ARBA00012551"/>
    </source>
</evidence>
<keyword evidence="6" id="KW-0963">Cytoplasm</keyword>
<comment type="similarity">
    <text evidence="15">Belongs to the RecD family. HELB subfamily.</text>
</comment>
<comment type="catalytic activity">
    <reaction evidence="13">
        <text>ATP + H2O = ADP + phosphate + H(+)</text>
        <dbReference type="Rhea" id="RHEA:13065"/>
        <dbReference type="ChEBI" id="CHEBI:15377"/>
        <dbReference type="ChEBI" id="CHEBI:15378"/>
        <dbReference type="ChEBI" id="CHEBI:30616"/>
        <dbReference type="ChEBI" id="CHEBI:43474"/>
        <dbReference type="ChEBI" id="CHEBI:456216"/>
        <dbReference type="EC" id="3.6.4.12"/>
    </reaction>
</comment>
<dbReference type="Pfam" id="PF25894">
    <property type="entry name" value="WHD_HELB"/>
    <property type="match status" value="1"/>
</dbReference>
<dbReference type="Pfam" id="PF13604">
    <property type="entry name" value="AAA_30"/>
    <property type="match status" value="1"/>
</dbReference>
<evidence type="ECO:0000313" key="18">
    <source>
        <dbReference type="EMBL" id="KFO84161.1"/>
    </source>
</evidence>
<dbReference type="InterPro" id="IPR027417">
    <property type="entry name" value="P-loop_NTPase"/>
</dbReference>
<dbReference type="GO" id="GO:0005737">
    <property type="term" value="C:cytoplasm"/>
    <property type="evidence" value="ECO:0007669"/>
    <property type="project" value="UniProtKB-SubCell"/>
</dbReference>
<dbReference type="GO" id="GO:2000042">
    <property type="term" value="P:negative regulation of double-strand break repair via homologous recombination"/>
    <property type="evidence" value="ECO:0007669"/>
    <property type="project" value="UniProtKB-ARBA"/>
</dbReference>
<gene>
    <name evidence="18" type="ORF">N320_10601</name>
</gene>
<dbReference type="AlphaFoldDB" id="A0A091GKN2"/>
<evidence type="ECO:0000259" key="17">
    <source>
        <dbReference type="Pfam" id="PF25894"/>
    </source>
</evidence>
<dbReference type="InterPro" id="IPR050534">
    <property type="entry name" value="Coronavir_polyprotein_1ab"/>
</dbReference>
<accession>A0A091GKN2</accession>
<dbReference type="GO" id="GO:0006269">
    <property type="term" value="P:DNA replication, synthesis of primer"/>
    <property type="evidence" value="ECO:0007669"/>
    <property type="project" value="UniProtKB-ARBA"/>
</dbReference>
<proteinExistence type="inferred from homology"/>
<evidence type="ECO:0000256" key="10">
    <source>
        <dbReference type="ARBA" id="ARBA00022806"/>
    </source>
</evidence>
<dbReference type="PANTHER" id="PTHR43788">
    <property type="entry name" value="DNA2/NAM7 HELICASE FAMILY MEMBER"/>
    <property type="match status" value="1"/>
</dbReference>
<protein>
    <recommendedName>
        <fullName evidence="16">DNA helicase B</fullName>
        <ecNumber evidence="4">3.6.4.12</ecNumber>
    </recommendedName>
</protein>
<evidence type="ECO:0000256" key="5">
    <source>
        <dbReference type="ARBA" id="ARBA00022454"/>
    </source>
</evidence>
<evidence type="ECO:0000256" key="6">
    <source>
        <dbReference type="ARBA" id="ARBA00022490"/>
    </source>
</evidence>